<feature type="domain" description="OVATE" evidence="8">
    <location>
        <begin position="114"/>
        <end position="173"/>
    </location>
</feature>
<feature type="compositionally biased region" description="Basic and acidic residues" evidence="7">
    <location>
        <begin position="25"/>
        <end position="34"/>
    </location>
</feature>
<keyword evidence="3 6" id="KW-0805">Transcription regulation</keyword>
<dbReference type="PANTHER" id="PTHR33057">
    <property type="entry name" value="TRANSCRIPTION REPRESSOR OFP7-RELATED"/>
    <property type="match status" value="1"/>
</dbReference>
<keyword evidence="2 6" id="KW-0678">Repressor</keyword>
<protein>
    <recommendedName>
        <fullName evidence="6">Transcription repressor</fullName>
    </recommendedName>
    <alternativeName>
        <fullName evidence="6">Ovate family protein</fullName>
    </alternativeName>
</protein>
<dbReference type="GO" id="GO:0005634">
    <property type="term" value="C:nucleus"/>
    <property type="evidence" value="ECO:0007669"/>
    <property type="project" value="UniProtKB-SubCell"/>
</dbReference>
<name>A0AAW2Y2T5_9LAMI</name>
<evidence type="ECO:0000256" key="1">
    <source>
        <dbReference type="ARBA" id="ARBA00004123"/>
    </source>
</evidence>
<dbReference type="Pfam" id="PF04844">
    <property type="entry name" value="Ovate"/>
    <property type="match status" value="1"/>
</dbReference>
<evidence type="ECO:0000259" key="8">
    <source>
        <dbReference type="PROSITE" id="PS51754"/>
    </source>
</evidence>
<evidence type="ECO:0000256" key="6">
    <source>
        <dbReference type="RuleBase" id="RU367028"/>
    </source>
</evidence>
<accession>A0AAW2Y2T5</accession>
<evidence type="ECO:0000256" key="7">
    <source>
        <dbReference type="SAM" id="MobiDB-lite"/>
    </source>
</evidence>
<dbReference type="AlphaFoldDB" id="A0AAW2Y2T5"/>
<dbReference type="EMBL" id="JACGWN010000002">
    <property type="protein sequence ID" value="KAL0460013.1"/>
    <property type="molecule type" value="Genomic_DNA"/>
</dbReference>
<reference evidence="9" key="2">
    <citation type="journal article" date="2024" name="Plant">
        <title>Genomic evolution and insights into agronomic trait innovations of Sesamum species.</title>
        <authorList>
            <person name="Miao H."/>
            <person name="Wang L."/>
            <person name="Qu L."/>
            <person name="Liu H."/>
            <person name="Sun Y."/>
            <person name="Le M."/>
            <person name="Wang Q."/>
            <person name="Wei S."/>
            <person name="Zheng Y."/>
            <person name="Lin W."/>
            <person name="Duan Y."/>
            <person name="Cao H."/>
            <person name="Xiong S."/>
            <person name="Wang X."/>
            <person name="Wei L."/>
            <person name="Li C."/>
            <person name="Ma Q."/>
            <person name="Ju M."/>
            <person name="Zhao R."/>
            <person name="Li G."/>
            <person name="Mu C."/>
            <person name="Tian Q."/>
            <person name="Mei H."/>
            <person name="Zhang T."/>
            <person name="Gao T."/>
            <person name="Zhang H."/>
        </authorList>
    </citation>
    <scope>NUCLEOTIDE SEQUENCE</scope>
    <source>
        <strain evidence="9">KEN1</strain>
    </source>
</reference>
<dbReference type="NCBIfam" id="TIGR01568">
    <property type="entry name" value="A_thal_3678"/>
    <property type="match status" value="1"/>
</dbReference>
<evidence type="ECO:0000256" key="2">
    <source>
        <dbReference type="ARBA" id="ARBA00022491"/>
    </source>
</evidence>
<dbReference type="GO" id="GO:0045892">
    <property type="term" value="P:negative regulation of DNA-templated transcription"/>
    <property type="evidence" value="ECO:0007669"/>
    <property type="project" value="UniProtKB-UniRule"/>
</dbReference>
<keyword evidence="4 6" id="KW-0804">Transcription</keyword>
<sequence length="191" mass="21401">MSSRRILKLKSILLKANGGCGCAKKATDIVEPKPKPKSNASSSDQKSTHCPPSSGQSISILDDEDYTSTTFSVNIDDTSPQYCCRREQHEHDHTKNVSPYPEIQDTEIQDTFAVVKDSDDPYQDFRQSMLQMIVEKQIYSSDDLQQLLHCFLQLNSPRHHEVILRAFMEIWNNVGIPVTCSGTASPPLPCS</sequence>
<dbReference type="InterPro" id="IPR006458">
    <property type="entry name" value="Ovate_C"/>
</dbReference>
<evidence type="ECO:0000256" key="3">
    <source>
        <dbReference type="ARBA" id="ARBA00023015"/>
    </source>
</evidence>
<evidence type="ECO:0000256" key="5">
    <source>
        <dbReference type="ARBA" id="ARBA00023242"/>
    </source>
</evidence>
<reference evidence="9" key="1">
    <citation type="submission" date="2020-06" db="EMBL/GenBank/DDBJ databases">
        <authorList>
            <person name="Li T."/>
            <person name="Hu X."/>
            <person name="Zhang T."/>
            <person name="Song X."/>
            <person name="Zhang H."/>
            <person name="Dai N."/>
            <person name="Sheng W."/>
            <person name="Hou X."/>
            <person name="Wei L."/>
        </authorList>
    </citation>
    <scope>NUCLEOTIDE SEQUENCE</scope>
    <source>
        <strain evidence="9">KEN1</strain>
        <tissue evidence="9">Leaf</tissue>
    </source>
</reference>
<comment type="caution">
    <text evidence="9">The sequence shown here is derived from an EMBL/GenBank/DDBJ whole genome shotgun (WGS) entry which is preliminary data.</text>
</comment>
<gene>
    <name evidence="9" type="ORF">Slati_0628500</name>
</gene>
<dbReference type="PANTHER" id="PTHR33057:SF138">
    <property type="entry name" value="TRANSCRIPTION REPRESSOR OFP10"/>
    <property type="match status" value="1"/>
</dbReference>
<dbReference type="PROSITE" id="PS51754">
    <property type="entry name" value="OVATE"/>
    <property type="match status" value="1"/>
</dbReference>
<proteinExistence type="predicted"/>
<organism evidence="9">
    <name type="scientific">Sesamum latifolium</name>
    <dbReference type="NCBI Taxonomy" id="2727402"/>
    <lineage>
        <taxon>Eukaryota</taxon>
        <taxon>Viridiplantae</taxon>
        <taxon>Streptophyta</taxon>
        <taxon>Embryophyta</taxon>
        <taxon>Tracheophyta</taxon>
        <taxon>Spermatophyta</taxon>
        <taxon>Magnoliopsida</taxon>
        <taxon>eudicotyledons</taxon>
        <taxon>Gunneridae</taxon>
        <taxon>Pentapetalae</taxon>
        <taxon>asterids</taxon>
        <taxon>lamiids</taxon>
        <taxon>Lamiales</taxon>
        <taxon>Pedaliaceae</taxon>
        <taxon>Sesamum</taxon>
    </lineage>
</organism>
<comment type="subcellular location">
    <subcellularLocation>
        <location evidence="1 6">Nucleus</location>
    </subcellularLocation>
</comment>
<dbReference type="InterPro" id="IPR038933">
    <property type="entry name" value="Ovate"/>
</dbReference>
<evidence type="ECO:0000256" key="4">
    <source>
        <dbReference type="ARBA" id="ARBA00023163"/>
    </source>
</evidence>
<feature type="compositionally biased region" description="Polar residues" evidence="7">
    <location>
        <begin position="38"/>
        <end position="59"/>
    </location>
</feature>
<comment type="function">
    <text evidence="6">Transcriptional repressor that regulates multiple aspects of plant growth and development.</text>
</comment>
<feature type="region of interest" description="Disordered" evidence="7">
    <location>
        <begin position="25"/>
        <end position="59"/>
    </location>
</feature>
<keyword evidence="5 6" id="KW-0539">Nucleus</keyword>
<evidence type="ECO:0000313" key="9">
    <source>
        <dbReference type="EMBL" id="KAL0460013.1"/>
    </source>
</evidence>